<dbReference type="InParanoid" id="A0A7G1G2F6"/>
<accession>A0A7G1G2F6</accession>
<proteinExistence type="predicted"/>
<keyword evidence="2" id="KW-1185">Reference proteome</keyword>
<dbReference type="Proteomes" id="UP000516361">
    <property type="component" value="Chromosome"/>
</dbReference>
<evidence type="ECO:0000313" key="1">
    <source>
        <dbReference type="EMBL" id="BBE30530.1"/>
    </source>
</evidence>
<dbReference type="RefSeq" id="WP_190615615.1">
    <property type="nucleotide sequence ID" value="NZ_AP018712.1"/>
</dbReference>
<protein>
    <submittedName>
        <fullName evidence="1">Uncharacterized protein</fullName>
    </submittedName>
</protein>
<dbReference type="PROSITE" id="PS51257">
    <property type="entry name" value="PROKAR_LIPOPROTEIN"/>
    <property type="match status" value="1"/>
</dbReference>
<gene>
    <name evidence="1" type="ORF">OSSY52_06710</name>
</gene>
<organism evidence="1 2">
    <name type="scientific">Tepiditoga spiralis</name>
    <dbReference type="NCBI Taxonomy" id="2108365"/>
    <lineage>
        <taxon>Bacteria</taxon>
        <taxon>Thermotogati</taxon>
        <taxon>Thermotogota</taxon>
        <taxon>Thermotogae</taxon>
        <taxon>Petrotogales</taxon>
        <taxon>Petrotogaceae</taxon>
        <taxon>Tepiditoga</taxon>
    </lineage>
</organism>
<reference evidence="1 2" key="1">
    <citation type="submission" date="2018-06" db="EMBL/GenBank/DDBJ databases">
        <title>Genome sequencing of Oceanotoga sp. sy52.</title>
        <authorList>
            <person name="Mori K."/>
        </authorList>
    </citation>
    <scope>NUCLEOTIDE SEQUENCE [LARGE SCALE GENOMIC DNA]</scope>
    <source>
        <strain evidence="2">sy52</strain>
    </source>
</reference>
<name>A0A7G1G2F6_9BACT</name>
<sequence>MNKFLFLMILILILFVGCTEIKTPPPAIEKIGDKIIKENEELNFIVKVKSIEKDNLIYNVENTPKGAIFNGNQIILKVESMM</sequence>
<evidence type="ECO:0000313" key="2">
    <source>
        <dbReference type="Proteomes" id="UP000516361"/>
    </source>
</evidence>
<dbReference type="AlphaFoldDB" id="A0A7G1G2F6"/>
<dbReference type="EMBL" id="AP018712">
    <property type="protein sequence ID" value="BBE30530.1"/>
    <property type="molecule type" value="Genomic_DNA"/>
</dbReference>
<dbReference type="KEGG" id="ocy:OSSY52_06710"/>